<name>A0ABY7MK31_9BRAD</name>
<dbReference type="Proteomes" id="UP001179614">
    <property type="component" value="Chromosome"/>
</dbReference>
<reference evidence="1" key="1">
    <citation type="submission" date="2021-12" db="EMBL/GenBank/DDBJ databases">
        <title>Bradyrhizobium xenonodulans sp. nov.</title>
        <authorList>
            <person name="Claassens R."/>
            <person name="Venter S.N."/>
            <person name="Beukes C.W."/>
            <person name="Stepkowski T."/>
            <person name="Steenkamp E.T."/>
        </authorList>
    </citation>
    <scope>NUCLEOTIDE SEQUENCE</scope>
    <source>
        <strain evidence="1">14AB</strain>
    </source>
</reference>
<evidence type="ECO:0000313" key="2">
    <source>
        <dbReference type="Proteomes" id="UP001179614"/>
    </source>
</evidence>
<proteinExistence type="predicted"/>
<gene>
    <name evidence="1" type="ORF">I3J27_33965</name>
</gene>
<sequence>MIDGLSTSDLGWLRTFFTSPNGLDWEALRTGVVAVAIANHIRPWLQKLASHDQRAPILLPFIRDGRIAGWYATTQTAEGGLELGAELKAWLGPTFLSTFDVVPVKSNDAMAKAMRSRSGGMVYRFAGADPESNERIAARIADYNETLKLRPQTVSQTVRPIGSIRAEFDRALLAQDESRAELMIAELRGTGRLNEENMRYLDVRLKAGLGYWPQIARDHWLVSTMSDLALPPQVLADIIEALYRTYIEEVEAGGSLVQVLQAFELHIACRYPRLFASRRGIRTPRVIKAFLLYERLQTRSDINILHNLSSLLPDIEREGVWAQALSSASEAPADTGISEADAEEAFDDAQYDRAFEFFLALPLSRKSVSRLLFCVSFIDTEEAKSRLLGVIDAAPAIVSNLAPAVQAKLEALRSRKSQTAAADEHPIAWMRWAKHVAAGRDLEAAELQARDAVSGWDIAPFRENEKLSNSFAELIGGASGDAAALVRRSVPDLMAAFFSEESTPTPALRSIANILFLFIAMEEVLSRTDLDLLAQLFGRLLEMGLSDADYQSLISDLEDVQRRVGSYAHLPWSLDICEALAIAPSPSASAREARLRFFVQILAQARGFSHRLRPQDLLPMEFLAKDYGIETATLDALRRSSETQEVASRPPDLAGKTLGIYTLSESAGSRAKDALERMFPGCRVEVNSDLVCTPRLANLAKASDMFVFAWKSSSHQAFYCVKDALPEGEPIWAVGKGTASILRAVLDNLE</sequence>
<dbReference type="RefSeq" id="WP_270163225.1">
    <property type="nucleotide sequence ID" value="NZ_CP089391.1"/>
</dbReference>
<dbReference type="EMBL" id="CP089391">
    <property type="protein sequence ID" value="WBL77934.1"/>
    <property type="molecule type" value="Genomic_DNA"/>
</dbReference>
<protein>
    <submittedName>
        <fullName evidence="1">Uncharacterized protein</fullName>
    </submittedName>
</protein>
<keyword evidence="2" id="KW-1185">Reference proteome</keyword>
<organism evidence="1 2">
    <name type="scientific">Bradyrhizobium xenonodulans</name>
    <dbReference type="NCBI Taxonomy" id="2736875"/>
    <lineage>
        <taxon>Bacteria</taxon>
        <taxon>Pseudomonadati</taxon>
        <taxon>Pseudomonadota</taxon>
        <taxon>Alphaproteobacteria</taxon>
        <taxon>Hyphomicrobiales</taxon>
        <taxon>Nitrobacteraceae</taxon>
        <taxon>Bradyrhizobium</taxon>
    </lineage>
</organism>
<dbReference type="InterPro" id="IPR049807">
    <property type="entry name" value="DpdD-like"/>
</dbReference>
<evidence type="ECO:0000313" key="1">
    <source>
        <dbReference type="EMBL" id="WBL77934.1"/>
    </source>
</evidence>
<accession>A0ABY7MK31</accession>
<dbReference type="NCBIfam" id="NF041061">
    <property type="entry name" value="DpdD"/>
    <property type="match status" value="1"/>
</dbReference>